<sequence>MFGFDFYFYDVDTLWSEVEHRVWNEKPYIKDAPETVSKPEGKVEIILTRVRTQTKTYTQKLGSVNDNGPRIPHDSSRTIREITPGFMLIATENLAGLYPLDRSRILIVKADQTTGFQGLILNRFIPWDAITPLDERFELLKDAPLSYGGLIVTRGRLLLSLTRQSVRGEHPEVLPGIYFLDQLATFNLRQNLESDDRSVTDYWFFLGYLEWGWTRLYDEIANGKWNVINGTVQQLDWPIA</sequence>
<proteinExistence type="predicted"/>
<comment type="caution">
    <text evidence="1">The sequence shown here is derived from an EMBL/GenBank/DDBJ whole genome shotgun (WGS) entry which is preliminary data.</text>
</comment>
<dbReference type="PANTHER" id="PTHR31984">
    <property type="entry name" value="TRANSPORTER, PUTATIVE (DUF179)-RELATED"/>
    <property type="match status" value="1"/>
</dbReference>
<protein>
    <submittedName>
        <fullName evidence="1">Uncharacterized protein</fullName>
    </submittedName>
</protein>
<dbReference type="SUPFAM" id="SSF143456">
    <property type="entry name" value="VC0467-like"/>
    <property type="match status" value="1"/>
</dbReference>
<accession>A0A9K3IR66</accession>
<evidence type="ECO:0000313" key="2">
    <source>
        <dbReference type="Proteomes" id="UP000215914"/>
    </source>
</evidence>
<keyword evidence="2" id="KW-1185">Reference proteome</keyword>
<evidence type="ECO:0000313" key="1">
    <source>
        <dbReference type="EMBL" id="KAF5801495.1"/>
    </source>
</evidence>
<organism evidence="1 2">
    <name type="scientific">Helianthus annuus</name>
    <name type="common">Common sunflower</name>
    <dbReference type="NCBI Taxonomy" id="4232"/>
    <lineage>
        <taxon>Eukaryota</taxon>
        <taxon>Viridiplantae</taxon>
        <taxon>Streptophyta</taxon>
        <taxon>Embryophyta</taxon>
        <taxon>Tracheophyta</taxon>
        <taxon>Spermatophyta</taxon>
        <taxon>Magnoliopsida</taxon>
        <taxon>eudicotyledons</taxon>
        <taxon>Gunneridae</taxon>
        <taxon>Pentapetalae</taxon>
        <taxon>asterids</taxon>
        <taxon>campanulids</taxon>
        <taxon>Asterales</taxon>
        <taxon>Asteraceae</taxon>
        <taxon>Asteroideae</taxon>
        <taxon>Heliantheae alliance</taxon>
        <taxon>Heliantheae</taxon>
        <taxon>Helianthus</taxon>
    </lineage>
</organism>
<dbReference type="Gene3D" id="3.40.1740.10">
    <property type="entry name" value="VC0467-like"/>
    <property type="match status" value="1"/>
</dbReference>
<dbReference type="PANTHER" id="PTHR31984:SF12">
    <property type="entry name" value="THIOREDOXIN DOMAIN-CONTAINING PROTEIN"/>
    <property type="match status" value="1"/>
</dbReference>
<dbReference type="Gramene" id="mRNA:HanXRQr2_Chr06g0248731">
    <property type="protein sequence ID" value="CDS:HanXRQr2_Chr06g0248731.1"/>
    <property type="gene ID" value="HanXRQr2_Chr06g0248731"/>
</dbReference>
<reference evidence="1" key="2">
    <citation type="submission" date="2020-06" db="EMBL/GenBank/DDBJ databases">
        <title>Helianthus annuus Genome sequencing and assembly Release 2.</title>
        <authorList>
            <person name="Gouzy J."/>
            <person name="Langlade N."/>
            <person name="Munos S."/>
        </authorList>
    </citation>
    <scope>NUCLEOTIDE SEQUENCE</scope>
    <source>
        <tissue evidence="1">Leaves</tissue>
    </source>
</reference>
<name>A0A9K3IR66_HELAN</name>
<dbReference type="AlphaFoldDB" id="A0A9K3IR66"/>
<dbReference type="EMBL" id="MNCJ02000321">
    <property type="protein sequence ID" value="KAF5801495.1"/>
    <property type="molecule type" value="Genomic_DNA"/>
</dbReference>
<gene>
    <name evidence="1" type="ORF">HanXRQr2_Chr06g0248731</name>
</gene>
<reference evidence="1" key="1">
    <citation type="journal article" date="2017" name="Nature">
        <title>The sunflower genome provides insights into oil metabolism, flowering and Asterid evolution.</title>
        <authorList>
            <person name="Badouin H."/>
            <person name="Gouzy J."/>
            <person name="Grassa C.J."/>
            <person name="Murat F."/>
            <person name="Staton S.E."/>
            <person name="Cottret L."/>
            <person name="Lelandais-Briere C."/>
            <person name="Owens G.L."/>
            <person name="Carrere S."/>
            <person name="Mayjonade B."/>
            <person name="Legrand L."/>
            <person name="Gill N."/>
            <person name="Kane N.C."/>
            <person name="Bowers J.E."/>
            <person name="Hubner S."/>
            <person name="Bellec A."/>
            <person name="Berard A."/>
            <person name="Berges H."/>
            <person name="Blanchet N."/>
            <person name="Boniface M.C."/>
            <person name="Brunel D."/>
            <person name="Catrice O."/>
            <person name="Chaidir N."/>
            <person name="Claudel C."/>
            <person name="Donnadieu C."/>
            <person name="Faraut T."/>
            <person name="Fievet G."/>
            <person name="Helmstetter N."/>
            <person name="King M."/>
            <person name="Knapp S.J."/>
            <person name="Lai Z."/>
            <person name="Le Paslier M.C."/>
            <person name="Lippi Y."/>
            <person name="Lorenzon L."/>
            <person name="Mandel J.R."/>
            <person name="Marage G."/>
            <person name="Marchand G."/>
            <person name="Marquand E."/>
            <person name="Bret-Mestries E."/>
            <person name="Morien E."/>
            <person name="Nambeesan S."/>
            <person name="Nguyen T."/>
            <person name="Pegot-Espagnet P."/>
            <person name="Pouilly N."/>
            <person name="Raftis F."/>
            <person name="Sallet E."/>
            <person name="Schiex T."/>
            <person name="Thomas J."/>
            <person name="Vandecasteele C."/>
            <person name="Vares D."/>
            <person name="Vear F."/>
            <person name="Vautrin S."/>
            <person name="Crespi M."/>
            <person name="Mangin B."/>
            <person name="Burke J.M."/>
            <person name="Salse J."/>
            <person name="Munos S."/>
            <person name="Vincourt P."/>
            <person name="Rieseberg L.H."/>
            <person name="Langlade N.B."/>
        </authorList>
    </citation>
    <scope>NUCLEOTIDE SEQUENCE</scope>
    <source>
        <tissue evidence="1">Leaves</tissue>
    </source>
</reference>
<dbReference type="Pfam" id="PF02622">
    <property type="entry name" value="DUF179"/>
    <property type="match status" value="1"/>
</dbReference>
<dbReference type="Proteomes" id="UP000215914">
    <property type="component" value="Unassembled WGS sequence"/>
</dbReference>
<dbReference type="InterPro" id="IPR003774">
    <property type="entry name" value="AlgH-like"/>
</dbReference>